<accession>A0AA39LLH1</accession>
<proteinExistence type="predicted"/>
<comment type="caution">
    <text evidence="2">The sequence shown here is derived from an EMBL/GenBank/DDBJ whole genome shotgun (WGS) entry which is preliminary data.</text>
</comment>
<feature type="transmembrane region" description="Helical" evidence="1">
    <location>
        <begin position="36"/>
        <end position="56"/>
    </location>
</feature>
<sequence>MHVKKAAFFVALFCITLGFINVIPLAHLHFDVPNDFLLAGLDLLVLFCSVLLMLGIYSDTPHLFIPFVLINAFCLILLFVFLVISLIAQFAITVVIPNDYGMDEEEYTEFVEQLRASWTIIMLIIIAVMPIPIWFIWIALQCYRHSRKLHSNMQEEV</sequence>
<feature type="transmembrane region" description="Helical" evidence="1">
    <location>
        <begin position="63"/>
        <end position="96"/>
    </location>
</feature>
<organism evidence="2 3">
    <name type="scientific">Steinernema hermaphroditum</name>
    <dbReference type="NCBI Taxonomy" id="289476"/>
    <lineage>
        <taxon>Eukaryota</taxon>
        <taxon>Metazoa</taxon>
        <taxon>Ecdysozoa</taxon>
        <taxon>Nematoda</taxon>
        <taxon>Chromadorea</taxon>
        <taxon>Rhabditida</taxon>
        <taxon>Tylenchina</taxon>
        <taxon>Panagrolaimomorpha</taxon>
        <taxon>Strongyloidoidea</taxon>
        <taxon>Steinernematidae</taxon>
        <taxon>Steinernema</taxon>
    </lineage>
</organism>
<protein>
    <submittedName>
        <fullName evidence="2">Uncharacterized protein</fullName>
    </submittedName>
</protein>
<keyword evidence="1" id="KW-1133">Transmembrane helix</keyword>
<dbReference type="Proteomes" id="UP001175271">
    <property type="component" value="Unassembled WGS sequence"/>
</dbReference>
<dbReference type="AlphaFoldDB" id="A0AA39LLH1"/>
<reference evidence="2" key="1">
    <citation type="submission" date="2023-06" db="EMBL/GenBank/DDBJ databases">
        <title>Genomic analysis of the entomopathogenic nematode Steinernema hermaphroditum.</title>
        <authorList>
            <person name="Schwarz E.M."/>
            <person name="Heppert J.K."/>
            <person name="Baniya A."/>
            <person name="Schwartz H.T."/>
            <person name="Tan C.-H."/>
            <person name="Antoshechkin I."/>
            <person name="Sternberg P.W."/>
            <person name="Goodrich-Blair H."/>
            <person name="Dillman A.R."/>
        </authorList>
    </citation>
    <scope>NUCLEOTIDE SEQUENCE</scope>
    <source>
        <strain evidence="2">PS9179</strain>
        <tissue evidence="2">Whole animal</tissue>
    </source>
</reference>
<name>A0AA39LLH1_9BILA</name>
<keyword evidence="3" id="KW-1185">Reference proteome</keyword>
<keyword evidence="1" id="KW-0812">Transmembrane</keyword>
<evidence type="ECO:0000256" key="1">
    <source>
        <dbReference type="SAM" id="Phobius"/>
    </source>
</evidence>
<dbReference type="EMBL" id="JAUCMV010000004">
    <property type="protein sequence ID" value="KAK0401434.1"/>
    <property type="molecule type" value="Genomic_DNA"/>
</dbReference>
<feature type="transmembrane region" description="Helical" evidence="1">
    <location>
        <begin position="116"/>
        <end position="140"/>
    </location>
</feature>
<evidence type="ECO:0000313" key="3">
    <source>
        <dbReference type="Proteomes" id="UP001175271"/>
    </source>
</evidence>
<evidence type="ECO:0000313" key="2">
    <source>
        <dbReference type="EMBL" id="KAK0401434.1"/>
    </source>
</evidence>
<feature type="transmembrane region" description="Helical" evidence="1">
    <location>
        <begin position="7"/>
        <end position="30"/>
    </location>
</feature>
<keyword evidence="1" id="KW-0472">Membrane</keyword>
<gene>
    <name evidence="2" type="ORF">QR680_015781</name>
</gene>